<feature type="domain" description="DUF7246" evidence="1">
    <location>
        <begin position="18"/>
        <end position="94"/>
    </location>
</feature>
<reference evidence="2 3" key="1">
    <citation type="submission" date="2017-06" db="EMBL/GenBank/DDBJ databases">
        <authorList>
            <person name="Tobias T."/>
            <person name="Darnell A."/>
            <person name="Downs E."/>
            <person name="Draper R."/>
            <person name="Fishman F."/>
            <person name="Harders C."/>
            <person name="Isola J."/>
            <person name="Keiser K."/>
            <person name="Knight T."/>
            <person name="Lindquist A."/>
            <person name="Mozdren S."/>
            <person name="Obiri-Yeboah D."/>
            <person name="Oostindie M."/>
            <person name="Pearce C."/>
            <person name="Pelyhes D."/>
            <person name="Peterson J."/>
            <person name="Smith S."/>
            <person name="Vroom A."/>
            <person name="Stukey J."/>
            <person name="Best A."/>
            <person name="Garlena R.A."/>
            <person name="Russell D.A."/>
            <person name="Pope W.H."/>
            <person name="Jacobs-Sera D."/>
            <person name="Hendrix R.W."/>
            <person name="Hatfull G.F."/>
        </authorList>
    </citation>
    <scope>NUCLEOTIDE SEQUENCE [LARGE SCALE GENOMIC DNA]</scope>
</reference>
<name>A0A222ZM73_9CAUD</name>
<dbReference type="KEGG" id="vg:60322886"/>
<proteinExistence type="predicted"/>
<dbReference type="GeneID" id="60322886"/>
<accession>A0A222ZM73</accession>
<dbReference type="Proteomes" id="UP000226065">
    <property type="component" value="Segment"/>
</dbReference>
<keyword evidence="3" id="KW-1185">Reference proteome</keyword>
<evidence type="ECO:0000313" key="3">
    <source>
        <dbReference type="Proteomes" id="UP000226065"/>
    </source>
</evidence>
<evidence type="ECO:0000259" key="1">
    <source>
        <dbReference type="Pfam" id="PF23904"/>
    </source>
</evidence>
<evidence type="ECO:0000313" key="2">
    <source>
        <dbReference type="EMBL" id="ASR85578.1"/>
    </source>
</evidence>
<dbReference type="Pfam" id="PF23904">
    <property type="entry name" value="DUF7246"/>
    <property type="match status" value="1"/>
</dbReference>
<dbReference type="EMBL" id="MF324914">
    <property type="protein sequence ID" value="ASR85578.1"/>
    <property type="molecule type" value="Genomic_DNA"/>
</dbReference>
<organism evidence="2 3">
    <name type="scientific">Mycobacterium phage Krueger</name>
    <dbReference type="NCBI Taxonomy" id="2015820"/>
    <lineage>
        <taxon>Viruses</taxon>
        <taxon>Duplodnaviria</taxon>
        <taxon>Heunggongvirae</taxon>
        <taxon>Uroviricota</taxon>
        <taxon>Caudoviricetes</taxon>
        <taxon>Weiservirinae</taxon>
        <taxon>Unicornvirus</taxon>
        <taxon>Unicornvirus krueger</taxon>
    </lineage>
</organism>
<dbReference type="RefSeq" id="YP_009951451.1">
    <property type="nucleotide sequence ID" value="NC_051601.1"/>
</dbReference>
<sequence>MRGPGVKRTKVYRAPAVAVEQPEVVVNGKVLEPGTEVSIRGERGRYRFVKSARTSAGRITCDFIGPDDNTKCWRSFYPERIKTVHRLNRTRANAA</sequence>
<protein>
    <recommendedName>
        <fullName evidence="1">DUF7246 domain-containing protein</fullName>
    </recommendedName>
</protein>
<dbReference type="InterPro" id="IPR055670">
    <property type="entry name" value="DUF7246"/>
</dbReference>
<gene>
    <name evidence="2" type="primary">80</name>
    <name evidence="2" type="ORF">SEA_KRUEGER_80</name>
</gene>